<accession>A0A2N5Y266</accession>
<feature type="signal peptide" evidence="2">
    <location>
        <begin position="1"/>
        <end position="35"/>
    </location>
</feature>
<evidence type="ECO:0000256" key="2">
    <source>
        <dbReference type="SAM" id="SignalP"/>
    </source>
</evidence>
<protein>
    <recommendedName>
        <fullName evidence="5">UrcA family protein</fullName>
    </recommendedName>
</protein>
<evidence type="ECO:0000313" key="3">
    <source>
        <dbReference type="EMBL" id="PLW82490.1"/>
    </source>
</evidence>
<comment type="caution">
    <text evidence="3">The sequence shown here is derived from an EMBL/GenBank/DDBJ whole genome shotgun (WGS) entry which is preliminary data.</text>
</comment>
<keyword evidence="4" id="KW-1185">Reference proteome</keyword>
<organism evidence="3 4">
    <name type="scientific">Kineobactrum sediminis</name>
    <dbReference type="NCBI Taxonomy" id="1905677"/>
    <lineage>
        <taxon>Bacteria</taxon>
        <taxon>Pseudomonadati</taxon>
        <taxon>Pseudomonadota</taxon>
        <taxon>Gammaproteobacteria</taxon>
        <taxon>Cellvibrionales</taxon>
        <taxon>Halieaceae</taxon>
        <taxon>Kineobactrum</taxon>
    </lineage>
</organism>
<dbReference type="AlphaFoldDB" id="A0A2N5Y266"/>
<dbReference type="NCBIfam" id="TIGR04433">
    <property type="entry name" value="UrcA_uranyl"/>
    <property type="match status" value="1"/>
</dbReference>
<dbReference type="Proteomes" id="UP000234845">
    <property type="component" value="Unassembled WGS sequence"/>
</dbReference>
<evidence type="ECO:0008006" key="5">
    <source>
        <dbReference type="Google" id="ProtNLM"/>
    </source>
</evidence>
<reference evidence="4" key="1">
    <citation type="submission" date="2017-11" db="EMBL/GenBank/DDBJ databases">
        <title>The draft genome sequence of Chromatocurvus sp. F02.</title>
        <authorList>
            <person name="Du Z.-J."/>
            <person name="Chang Y.-Q."/>
        </authorList>
    </citation>
    <scope>NUCLEOTIDE SEQUENCE [LARGE SCALE GENOMIC DNA]</scope>
    <source>
        <strain evidence="4">F02</strain>
    </source>
</reference>
<proteinExistence type="predicted"/>
<name>A0A2N5Y266_9GAMM</name>
<sequence>MKTLQRKRGCTNSLPGWVALILALAMPLTAGQALAEATREQSTIVSWEDLNLARPAGLNQLYLRLEQASRAVCAPREDSRNPPMHRDYQGCQARAMDAAVNDVGHQGLRDLHASRNGKPGLQKEQIANR</sequence>
<evidence type="ECO:0000313" key="4">
    <source>
        <dbReference type="Proteomes" id="UP000234845"/>
    </source>
</evidence>
<dbReference type="InterPro" id="IPR030972">
    <property type="entry name" value="UrcA_uranyl"/>
</dbReference>
<dbReference type="RefSeq" id="WP_101521742.1">
    <property type="nucleotide sequence ID" value="NZ_PKLZ01000008.1"/>
</dbReference>
<feature type="region of interest" description="Disordered" evidence="1">
    <location>
        <begin position="109"/>
        <end position="129"/>
    </location>
</feature>
<gene>
    <name evidence="3" type="ORF">CWI75_12120</name>
</gene>
<feature type="chain" id="PRO_5014924514" description="UrcA family protein" evidence="2">
    <location>
        <begin position="36"/>
        <end position="129"/>
    </location>
</feature>
<dbReference type="EMBL" id="PKLZ01000008">
    <property type="protein sequence ID" value="PLW82490.1"/>
    <property type="molecule type" value="Genomic_DNA"/>
</dbReference>
<evidence type="ECO:0000256" key="1">
    <source>
        <dbReference type="SAM" id="MobiDB-lite"/>
    </source>
</evidence>
<keyword evidence="2" id="KW-0732">Signal</keyword>